<name>A0AAD4AMZ1_9GAMM</name>
<evidence type="ECO:0000256" key="1">
    <source>
        <dbReference type="SAM" id="SignalP"/>
    </source>
</evidence>
<accession>A0AAD4AMZ1</accession>
<protein>
    <recommendedName>
        <fullName evidence="4">Calx-beta domain-containing protein</fullName>
    </recommendedName>
</protein>
<feature type="signal peptide" evidence="1">
    <location>
        <begin position="1"/>
        <end position="21"/>
    </location>
</feature>
<dbReference type="RefSeq" id="WP_010361438.1">
    <property type="nucleotide sequence ID" value="NZ_AHBZ03000012.1"/>
</dbReference>
<dbReference type="CDD" id="cd22554">
    <property type="entry name" value="Slr4-like"/>
    <property type="match status" value="1"/>
</dbReference>
<organism evidence="2 3">
    <name type="scientific">Pseudoalteromonas citrea</name>
    <dbReference type="NCBI Taxonomy" id="43655"/>
    <lineage>
        <taxon>Bacteria</taxon>
        <taxon>Pseudomonadati</taxon>
        <taxon>Pseudomonadota</taxon>
        <taxon>Gammaproteobacteria</taxon>
        <taxon>Alteromonadales</taxon>
        <taxon>Pseudoalteromonadaceae</taxon>
        <taxon>Pseudoalteromonas</taxon>
    </lineage>
</organism>
<reference evidence="2" key="2">
    <citation type="submission" date="2015-03" db="EMBL/GenBank/DDBJ databases">
        <title>Genome sequence of Pseudoalteromonas citrea.</title>
        <authorList>
            <person name="Xie B.-B."/>
            <person name="Rong J.-C."/>
            <person name="Qin Q.-L."/>
            <person name="Zhang Y.-Z."/>
        </authorList>
    </citation>
    <scope>NUCLEOTIDE SEQUENCE</scope>
    <source>
        <strain evidence="2">DSM 8771</strain>
    </source>
</reference>
<dbReference type="AlphaFoldDB" id="A0AAD4AMZ1"/>
<proteinExistence type="predicted"/>
<evidence type="ECO:0000313" key="3">
    <source>
        <dbReference type="Proteomes" id="UP000016487"/>
    </source>
</evidence>
<dbReference type="InterPro" id="IPR045689">
    <property type="entry name" value="Slr4"/>
</dbReference>
<evidence type="ECO:0000313" key="2">
    <source>
        <dbReference type="EMBL" id="KAF7775479.1"/>
    </source>
</evidence>
<comment type="caution">
    <text evidence="2">The sequence shown here is derived from an EMBL/GenBank/DDBJ whole genome shotgun (WGS) entry which is preliminary data.</text>
</comment>
<dbReference type="EMBL" id="AHBZ03000012">
    <property type="protein sequence ID" value="KAF7775479.1"/>
    <property type="molecule type" value="Genomic_DNA"/>
</dbReference>
<sequence>MKLFKKALVATAIFGAIGAQAADVPDATKSTSTQGFSVGNFATITDEDPGVRVIVREKLEAGDRIKLTFGAGLDFNQTGTAAFSGVTLFNNSTTATTLPAAGVPTGVLGINTGSGTYELEELTALRDLANGVVVLEVKTGFTIEQDESFEVIPDVVLFDSKATTANATVTYSATRWQDGNPKDTTGDNTGSFLKFADQYAAAVSTKLDGVIERENQVTFISGFVTADNVADTLKVAITDNSTYIAAATGANVSADFVLTGDFSDLVVGDFTAVADAGANFATGDIAIALAGDKKTATVTVSDTAASDDGIAGSFTLTIDNATRTGATTPVTIKATSFTVKGDVDFDGAGTITDASVLAAGTDAGQWVLDATIINVPYFPVGFEGVNSQVNFANEGSAAVDVNVTAIDATGTQYSGSLTDLAKYSTTKVSQTTLQAALKDSKGNTVPDGSKLSVTFNIDADDGKVNAYAFSEKVGLGRQSLVTSQQKGIK</sequence>
<dbReference type="Proteomes" id="UP000016487">
    <property type="component" value="Unassembled WGS sequence"/>
</dbReference>
<feature type="chain" id="PRO_5041909423" description="Calx-beta domain-containing protein" evidence="1">
    <location>
        <begin position="22"/>
        <end position="489"/>
    </location>
</feature>
<gene>
    <name evidence="2" type="ORF">PCIT_a1681</name>
</gene>
<keyword evidence="1" id="KW-0732">Signal</keyword>
<dbReference type="Pfam" id="PF19526">
    <property type="entry name" value="Slr4"/>
    <property type="match status" value="1"/>
</dbReference>
<reference evidence="2" key="1">
    <citation type="journal article" date="2012" name="J. Bacteriol.">
        <title>Genome sequences of type strains of seven species of the marine bacterium Pseudoalteromonas.</title>
        <authorList>
            <person name="Xie B.B."/>
            <person name="Shu Y.L."/>
            <person name="Qin Q.L."/>
            <person name="Rong J.C."/>
            <person name="Zhang X.Y."/>
            <person name="Chen X.L."/>
            <person name="Shi M."/>
            <person name="He H.L."/>
            <person name="Zhou B.C."/>
            <person name="Zhang Y.Z."/>
        </authorList>
    </citation>
    <scope>NUCLEOTIDE SEQUENCE</scope>
    <source>
        <strain evidence="2">DSM 8771</strain>
    </source>
</reference>
<evidence type="ECO:0008006" key="4">
    <source>
        <dbReference type="Google" id="ProtNLM"/>
    </source>
</evidence>